<dbReference type="SUPFAM" id="SSF143100">
    <property type="entry name" value="TTHA1013/TTHA0281-like"/>
    <property type="match status" value="1"/>
</dbReference>
<dbReference type="Gene3D" id="3.30.160.250">
    <property type="match status" value="1"/>
</dbReference>
<keyword evidence="2" id="KW-1185">Reference proteome</keyword>
<accession>A0A1M4ZKW9</accession>
<dbReference type="InterPro" id="IPR013321">
    <property type="entry name" value="Arc_rbn_hlx_hlx"/>
</dbReference>
<name>A0A1M4ZKW9_9FIRM</name>
<dbReference type="PANTHER" id="PTHR34504">
    <property type="entry name" value="ANTITOXIN HICB"/>
    <property type="match status" value="1"/>
</dbReference>
<dbReference type="Proteomes" id="UP000184148">
    <property type="component" value="Unassembled WGS sequence"/>
</dbReference>
<organism evidence="1 2">
    <name type="scientific">Desulforamulus putei DSM 12395</name>
    <dbReference type="NCBI Taxonomy" id="1121429"/>
    <lineage>
        <taxon>Bacteria</taxon>
        <taxon>Bacillati</taxon>
        <taxon>Bacillota</taxon>
        <taxon>Clostridia</taxon>
        <taxon>Eubacteriales</taxon>
        <taxon>Peptococcaceae</taxon>
        <taxon>Desulforamulus</taxon>
    </lineage>
</organism>
<dbReference type="Pfam" id="PF05534">
    <property type="entry name" value="HicB"/>
    <property type="match status" value="1"/>
</dbReference>
<dbReference type="GO" id="GO:0006355">
    <property type="term" value="P:regulation of DNA-templated transcription"/>
    <property type="evidence" value="ECO:0007669"/>
    <property type="project" value="InterPro"/>
</dbReference>
<dbReference type="STRING" id="1121429.SAMN02745133_02012"/>
<proteinExistence type="predicted"/>
<dbReference type="AlphaFoldDB" id="A0A1M4ZKW9"/>
<dbReference type="EMBL" id="FQUY01000014">
    <property type="protein sequence ID" value="SHF18651.1"/>
    <property type="molecule type" value="Genomic_DNA"/>
</dbReference>
<protein>
    <submittedName>
        <fullName evidence="1">Antitoxin HicB</fullName>
    </submittedName>
</protein>
<sequence length="141" mass="15921">MRSNPTRYQKWELSLMNDTKNLEYYLSLPYKIMLYPAEEGGFVGEVPELPGCLSQGEIREEALVMIEDAKIAWLQVALETGREIPGPAKEEETYSGKFVLRIPKSLHKDLAKRAKDENVSLNQLATYLLSSAMGKSPSIKK</sequence>
<evidence type="ECO:0000313" key="1">
    <source>
        <dbReference type="EMBL" id="SHF18651.1"/>
    </source>
</evidence>
<dbReference type="InterPro" id="IPR051404">
    <property type="entry name" value="TA_system_antitoxin"/>
</dbReference>
<dbReference type="RefSeq" id="WP_238457015.1">
    <property type="nucleotide sequence ID" value="NZ_FQUY01000014.1"/>
</dbReference>
<evidence type="ECO:0000313" key="2">
    <source>
        <dbReference type="Proteomes" id="UP000184148"/>
    </source>
</evidence>
<gene>
    <name evidence="1" type="ORF">SAMN02745133_02012</name>
</gene>
<reference evidence="2" key="1">
    <citation type="submission" date="2016-11" db="EMBL/GenBank/DDBJ databases">
        <authorList>
            <person name="Varghese N."/>
            <person name="Submissions S."/>
        </authorList>
    </citation>
    <scope>NUCLEOTIDE SEQUENCE [LARGE SCALE GENOMIC DNA]</scope>
    <source>
        <strain evidence="2">DSM 12395</strain>
    </source>
</reference>
<dbReference type="InterPro" id="IPR008651">
    <property type="entry name" value="Uncharacterised_HicB"/>
</dbReference>
<dbReference type="InterPro" id="IPR010985">
    <property type="entry name" value="Ribbon_hlx_hlx"/>
</dbReference>
<dbReference type="SUPFAM" id="SSF47598">
    <property type="entry name" value="Ribbon-helix-helix"/>
    <property type="match status" value="1"/>
</dbReference>
<dbReference type="InterPro" id="IPR035069">
    <property type="entry name" value="TTHA1013/TTHA0281-like"/>
</dbReference>
<dbReference type="PANTHER" id="PTHR34504:SF2">
    <property type="entry name" value="UPF0150 PROTEIN SSL0259"/>
    <property type="match status" value="1"/>
</dbReference>
<dbReference type="Gene3D" id="1.10.1220.10">
    <property type="entry name" value="Met repressor-like"/>
    <property type="match status" value="1"/>
</dbReference>